<comment type="caution">
    <text evidence="2">The sequence shown here is derived from an EMBL/GenBank/DDBJ whole genome shotgun (WGS) entry which is preliminary data.</text>
</comment>
<dbReference type="GO" id="GO:0016747">
    <property type="term" value="F:acyltransferase activity, transferring groups other than amino-acyl groups"/>
    <property type="evidence" value="ECO:0007669"/>
    <property type="project" value="InterPro"/>
</dbReference>
<evidence type="ECO:0000259" key="1">
    <source>
        <dbReference type="Pfam" id="PF13673"/>
    </source>
</evidence>
<dbReference type="Proteomes" id="UP001163046">
    <property type="component" value="Unassembled WGS sequence"/>
</dbReference>
<dbReference type="AlphaFoldDB" id="A0A9W9YCR3"/>
<dbReference type="SUPFAM" id="SSF55729">
    <property type="entry name" value="Acyl-CoA N-acyltransferases (Nat)"/>
    <property type="match status" value="1"/>
</dbReference>
<dbReference type="OrthoDB" id="2744543at2759"/>
<evidence type="ECO:0000313" key="3">
    <source>
        <dbReference type="Proteomes" id="UP001163046"/>
    </source>
</evidence>
<sequence>MSDWCERGLHVYQVQSTIQNRRKFRQVARDTCGESMEPPDDNLIMFGDKSDEKDPVVCVICAKLARVDVNDTSNRDYYHWINFLFVKGDFQRHGYGSMLLNAIEQELRIKTLRPIRVESAFKAVEFFKSQGYSQIGDPVECVFSGSALFRTLQTMEKFSST</sequence>
<evidence type="ECO:0000313" key="2">
    <source>
        <dbReference type="EMBL" id="KAJ7333723.1"/>
    </source>
</evidence>
<gene>
    <name evidence="2" type="ORF">OS493_015809</name>
</gene>
<name>A0A9W9YCR3_9CNID</name>
<feature type="domain" description="N-acetyltransferase" evidence="1">
    <location>
        <begin position="81"/>
        <end position="140"/>
    </location>
</feature>
<accession>A0A9W9YCR3</accession>
<dbReference type="InterPro" id="IPR000182">
    <property type="entry name" value="GNAT_dom"/>
</dbReference>
<dbReference type="CDD" id="cd04301">
    <property type="entry name" value="NAT_SF"/>
    <property type="match status" value="1"/>
</dbReference>
<dbReference type="Pfam" id="PF13673">
    <property type="entry name" value="Acetyltransf_10"/>
    <property type="match status" value="1"/>
</dbReference>
<dbReference type="EMBL" id="MU827785">
    <property type="protein sequence ID" value="KAJ7333723.1"/>
    <property type="molecule type" value="Genomic_DNA"/>
</dbReference>
<organism evidence="2 3">
    <name type="scientific">Desmophyllum pertusum</name>
    <dbReference type="NCBI Taxonomy" id="174260"/>
    <lineage>
        <taxon>Eukaryota</taxon>
        <taxon>Metazoa</taxon>
        <taxon>Cnidaria</taxon>
        <taxon>Anthozoa</taxon>
        <taxon>Hexacorallia</taxon>
        <taxon>Scleractinia</taxon>
        <taxon>Caryophylliina</taxon>
        <taxon>Caryophylliidae</taxon>
        <taxon>Desmophyllum</taxon>
    </lineage>
</organism>
<proteinExistence type="predicted"/>
<reference evidence="2" key="1">
    <citation type="submission" date="2023-01" db="EMBL/GenBank/DDBJ databases">
        <title>Genome assembly of the deep-sea coral Lophelia pertusa.</title>
        <authorList>
            <person name="Herrera S."/>
            <person name="Cordes E."/>
        </authorList>
    </citation>
    <scope>NUCLEOTIDE SEQUENCE</scope>
    <source>
        <strain evidence="2">USNM1676648</strain>
        <tissue evidence="2">Polyp</tissue>
    </source>
</reference>
<protein>
    <recommendedName>
        <fullName evidence="1">N-acetyltransferase domain-containing protein</fullName>
    </recommendedName>
</protein>
<dbReference type="Gene3D" id="3.40.630.30">
    <property type="match status" value="1"/>
</dbReference>
<dbReference type="InterPro" id="IPR016181">
    <property type="entry name" value="Acyl_CoA_acyltransferase"/>
</dbReference>
<keyword evidence="3" id="KW-1185">Reference proteome</keyword>